<protein>
    <submittedName>
        <fullName evidence="1">Uncharacterized protein</fullName>
    </submittedName>
</protein>
<feature type="non-terminal residue" evidence="1">
    <location>
        <position position="267"/>
    </location>
</feature>
<sequence length="267" mass="29457">MWDPSFSGDEDVEEVAHGRGHLQEVVLVGLVGEHLRHPPPVVAGRLDSIHPLLQRDRATADHHVAVHALIGHVVLAVEIETVRDVYRLDQLLGGGGDLFKGVTRGPVMPRVERDAHVRAIRALDDLERLDVVAAVVREVTGVQAQVRVAWVGLVEEAVHFARRADVAVGVRVELLVNAELLEQRLAEAVVTRRELLPLLIAEGARLEHLARRVRAPQVGDHDEVLGAELRGEARDRECLVPRALPLVVALVEAREHRSGRELEPTRT</sequence>
<keyword evidence="2" id="KW-1185">Reference proteome</keyword>
<accession>A0A0L0BV97</accession>
<comment type="caution">
    <text evidence="1">The sequence shown here is derived from an EMBL/GenBank/DDBJ whole genome shotgun (WGS) entry which is preliminary data.</text>
</comment>
<evidence type="ECO:0000313" key="1">
    <source>
        <dbReference type="EMBL" id="KNC23898.1"/>
    </source>
</evidence>
<evidence type="ECO:0000313" key="2">
    <source>
        <dbReference type="Proteomes" id="UP000037069"/>
    </source>
</evidence>
<organism evidence="1 2">
    <name type="scientific">Lucilia cuprina</name>
    <name type="common">Green bottle fly</name>
    <name type="synonym">Australian sheep blowfly</name>
    <dbReference type="NCBI Taxonomy" id="7375"/>
    <lineage>
        <taxon>Eukaryota</taxon>
        <taxon>Metazoa</taxon>
        <taxon>Ecdysozoa</taxon>
        <taxon>Arthropoda</taxon>
        <taxon>Hexapoda</taxon>
        <taxon>Insecta</taxon>
        <taxon>Pterygota</taxon>
        <taxon>Neoptera</taxon>
        <taxon>Endopterygota</taxon>
        <taxon>Diptera</taxon>
        <taxon>Brachycera</taxon>
        <taxon>Muscomorpha</taxon>
        <taxon>Oestroidea</taxon>
        <taxon>Calliphoridae</taxon>
        <taxon>Luciliinae</taxon>
        <taxon>Lucilia</taxon>
    </lineage>
</organism>
<dbReference type="Proteomes" id="UP000037069">
    <property type="component" value="Unassembled WGS sequence"/>
</dbReference>
<reference evidence="1 2" key="1">
    <citation type="journal article" date="2015" name="Nat. Commun.">
        <title>Lucilia cuprina genome unlocks parasitic fly biology to underpin future interventions.</title>
        <authorList>
            <person name="Anstead C.A."/>
            <person name="Korhonen P.K."/>
            <person name="Young N.D."/>
            <person name="Hall R.S."/>
            <person name="Jex A.R."/>
            <person name="Murali S.C."/>
            <person name="Hughes D.S."/>
            <person name="Lee S.F."/>
            <person name="Perry T."/>
            <person name="Stroehlein A.J."/>
            <person name="Ansell B.R."/>
            <person name="Breugelmans B."/>
            <person name="Hofmann A."/>
            <person name="Qu J."/>
            <person name="Dugan S."/>
            <person name="Lee S.L."/>
            <person name="Chao H."/>
            <person name="Dinh H."/>
            <person name="Han Y."/>
            <person name="Doddapaneni H.V."/>
            <person name="Worley K.C."/>
            <person name="Muzny D.M."/>
            <person name="Ioannidis P."/>
            <person name="Waterhouse R.M."/>
            <person name="Zdobnov E.M."/>
            <person name="James P.J."/>
            <person name="Bagnall N.H."/>
            <person name="Kotze A.C."/>
            <person name="Gibbs R.A."/>
            <person name="Richards S."/>
            <person name="Batterham P."/>
            <person name="Gasser R.B."/>
        </authorList>
    </citation>
    <scope>NUCLEOTIDE SEQUENCE [LARGE SCALE GENOMIC DNA]</scope>
    <source>
        <strain evidence="1 2">LS</strain>
        <tissue evidence="1">Full body</tissue>
    </source>
</reference>
<dbReference type="EMBL" id="JRES01001293">
    <property type="protein sequence ID" value="KNC23898.1"/>
    <property type="molecule type" value="Genomic_DNA"/>
</dbReference>
<proteinExistence type="predicted"/>
<name>A0A0L0BV97_LUCCU</name>
<dbReference type="AlphaFoldDB" id="A0A0L0BV97"/>
<gene>
    <name evidence="1" type="ORF">FF38_07166</name>
</gene>